<evidence type="ECO:0000256" key="1">
    <source>
        <dbReference type="SAM" id="MobiDB-lite"/>
    </source>
</evidence>
<proteinExistence type="predicted"/>
<dbReference type="Proteomes" id="UP000199735">
    <property type="component" value="Unassembled WGS sequence"/>
</dbReference>
<protein>
    <submittedName>
        <fullName evidence="2">Uncharacterized protein</fullName>
    </submittedName>
</protein>
<feature type="compositionally biased region" description="Basic residues" evidence="1">
    <location>
        <begin position="8"/>
        <end position="18"/>
    </location>
</feature>
<gene>
    <name evidence="2" type="ORF">SAMN04489762_0960</name>
</gene>
<comment type="caution">
    <text evidence="2">The sequence shown here is derived from an EMBL/GenBank/DDBJ whole genome shotgun (WGS) entry which is preliminary data.</text>
</comment>
<reference evidence="2 3" key="1">
    <citation type="submission" date="2016-10" db="EMBL/GenBank/DDBJ databases">
        <authorList>
            <person name="Varghese N."/>
            <person name="Submissions S."/>
        </authorList>
    </citation>
    <scope>NUCLEOTIDE SEQUENCE [LARGE SCALE GENOMIC DNA]</scope>
    <source>
        <strain evidence="2 3">DSM 21619</strain>
    </source>
</reference>
<evidence type="ECO:0000313" key="3">
    <source>
        <dbReference type="Proteomes" id="UP000199735"/>
    </source>
</evidence>
<organism evidence="2 3">
    <name type="scientific">Terribacillus saccharophilus</name>
    <dbReference type="NCBI Taxonomy" id="361277"/>
    <lineage>
        <taxon>Bacteria</taxon>
        <taxon>Bacillati</taxon>
        <taxon>Bacillota</taxon>
        <taxon>Bacilli</taxon>
        <taxon>Bacillales</taxon>
        <taxon>Bacillaceae</taxon>
        <taxon>Terribacillus</taxon>
    </lineage>
</organism>
<accession>A0AAX2ECZ8</accession>
<dbReference type="AlphaFoldDB" id="A0AAX2ECZ8"/>
<sequence length="41" mass="4893">MEVQRGLQGRKLRRHGSGRRVPLCDHNREEAFFIGEKEERN</sequence>
<feature type="region of interest" description="Disordered" evidence="1">
    <location>
        <begin position="1"/>
        <end position="21"/>
    </location>
</feature>
<name>A0AAX2ECZ8_9BACI</name>
<dbReference type="EMBL" id="FOCD01000001">
    <property type="protein sequence ID" value="SEM76021.1"/>
    <property type="molecule type" value="Genomic_DNA"/>
</dbReference>
<evidence type="ECO:0000313" key="2">
    <source>
        <dbReference type="EMBL" id="SEM76021.1"/>
    </source>
</evidence>